<comment type="caution">
    <text evidence="2">The sequence shown here is derived from an EMBL/GenBank/DDBJ whole genome shotgun (WGS) entry which is preliminary data.</text>
</comment>
<dbReference type="RefSeq" id="WP_053937986.1">
    <property type="nucleotide sequence ID" value="NZ_LAQT01000009.1"/>
</dbReference>
<sequence length="136" mass="15014">MFARTLPLLLLLALAGPAYAAPTLDDAQVKALKYTQRLLVLEQNARFVLLENLADPADHDKACAWKNVSNQKAYVEIQAQYFTRIAKPSSGYLRSLKPLQQQLAAARAQFAATPIDVVSDAKPDLCLDVDLIYLDV</sequence>
<evidence type="ECO:0000256" key="1">
    <source>
        <dbReference type="SAM" id="SignalP"/>
    </source>
</evidence>
<feature type="chain" id="PRO_5005849695" evidence="1">
    <location>
        <begin position="21"/>
        <end position="136"/>
    </location>
</feature>
<dbReference type="EMBL" id="LAQT01000009">
    <property type="protein sequence ID" value="KPC52493.1"/>
    <property type="molecule type" value="Genomic_DNA"/>
</dbReference>
<evidence type="ECO:0000313" key="2">
    <source>
        <dbReference type="EMBL" id="KPC52493.1"/>
    </source>
</evidence>
<evidence type="ECO:0000313" key="3">
    <source>
        <dbReference type="Proteomes" id="UP000037939"/>
    </source>
</evidence>
<reference evidence="2 3" key="1">
    <citation type="submission" date="2015-07" db="EMBL/GenBank/DDBJ databases">
        <title>Draft genome sequence of the Amantichitinum ursilacus IGB-41, a new chitin-degrading bacterium.</title>
        <authorList>
            <person name="Kirstahler P."/>
            <person name="Guenther M."/>
            <person name="Grumaz C."/>
            <person name="Rupp S."/>
            <person name="Zibek S."/>
            <person name="Sohn K."/>
        </authorList>
    </citation>
    <scope>NUCLEOTIDE SEQUENCE [LARGE SCALE GENOMIC DNA]</scope>
    <source>
        <strain evidence="2 3">IGB-41</strain>
    </source>
</reference>
<dbReference type="PATRIC" id="fig|857265.3.peg.2389"/>
<name>A0A0N0GND9_9NEIS</name>
<protein>
    <submittedName>
        <fullName evidence="2">Uncharacterized protein</fullName>
    </submittedName>
</protein>
<gene>
    <name evidence="2" type="ORF">WG78_11630</name>
</gene>
<dbReference type="Proteomes" id="UP000037939">
    <property type="component" value="Unassembled WGS sequence"/>
</dbReference>
<keyword evidence="3" id="KW-1185">Reference proteome</keyword>
<organism evidence="2 3">
    <name type="scientific">Amantichitinum ursilacus</name>
    <dbReference type="NCBI Taxonomy" id="857265"/>
    <lineage>
        <taxon>Bacteria</taxon>
        <taxon>Pseudomonadati</taxon>
        <taxon>Pseudomonadota</taxon>
        <taxon>Betaproteobacteria</taxon>
        <taxon>Neisseriales</taxon>
        <taxon>Chitinibacteraceae</taxon>
        <taxon>Amantichitinum</taxon>
    </lineage>
</organism>
<dbReference type="AlphaFoldDB" id="A0A0N0GND9"/>
<accession>A0A0N0GND9</accession>
<feature type="signal peptide" evidence="1">
    <location>
        <begin position="1"/>
        <end position="20"/>
    </location>
</feature>
<keyword evidence="1" id="KW-0732">Signal</keyword>
<proteinExistence type="predicted"/>